<accession>A0A921YX25</accession>
<dbReference type="Proteomes" id="UP000791440">
    <property type="component" value="Unassembled WGS sequence"/>
</dbReference>
<sequence>MAGADVSFTPSDLMHYAESLIRESRLHESRANRSNYSWLMARNVNQTPLEEYFKDLKPTLHKMTPESCTAIAVKLDNLSEYATTDQIVATFKKLLEEQYTMQIMGANIKRGKELKTRKVNKVHPVLGQGREATVSFVLHG</sequence>
<dbReference type="EMBL" id="JH668342">
    <property type="protein sequence ID" value="KAG6447222.1"/>
    <property type="molecule type" value="Genomic_DNA"/>
</dbReference>
<name>A0A921YX25_MANSE</name>
<protein>
    <submittedName>
        <fullName evidence="1">Uncharacterized protein</fullName>
    </submittedName>
</protein>
<organism evidence="1 2">
    <name type="scientific">Manduca sexta</name>
    <name type="common">Tobacco hawkmoth</name>
    <name type="synonym">Tobacco hornworm</name>
    <dbReference type="NCBI Taxonomy" id="7130"/>
    <lineage>
        <taxon>Eukaryota</taxon>
        <taxon>Metazoa</taxon>
        <taxon>Ecdysozoa</taxon>
        <taxon>Arthropoda</taxon>
        <taxon>Hexapoda</taxon>
        <taxon>Insecta</taxon>
        <taxon>Pterygota</taxon>
        <taxon>Neoptera</taxon>
        <taxon>Endopterygota</taxon>
        <taxon>Lepidoptera</taxon>
        <taxon>Glossata</taxon>
        <taxon>Ditrysia</taxon>
        <taxon>Bombycoidea</taxon>
        <taxon>Sphingidae</taxon>
        <taxon>Sphinginae</taxon>
        <taxon>Sphingini</taxon>
        <taxon>Manduca</taxon>
    </lineage>
</organism>
<reference evidence="1" key="1">
    <citation type="journal article" date="2016" name="Insect Biochem. Mol. Biol.">
        <title>Multifaceted biological insights from a draft genome sequence of the tobacco hornworm moth, Manduca sexta.</title>
        <authorList>
            <person name="Kanost M.R."/>
            <person name="Arrese E.L."/>
            <person name="Cao X."/>
            <person name="Chen Y.R."/>
            <person name="Chellapilla S."/>
            <person name="Goldsmith M.R."/>
            <person name="Grosse-Wilde E."/>
            <person name="Heckel D.G."/>
            <person name="Herndon N."/>
            <person name="Jiang H."/>
            <person name="Papanicolaou A."/>
            <person name="Qu J."/>
            <person name="Soulages J.L."/>
            <person name="Vogel H."/>
            <person name="Walters J."/>
            <person name="Waterhouse R.M."/>
            <person name="Ahn S.J."/>
            <person name="Almeida F.C."/>
            <person name="An C."/>
            <person name="Aqrawi P."/>
            <person name="Bretschneider A."/>
            <person name="Bryant W.B."/>
            <person name="Bucks S."/>
            <person name="Chao H."/>
            <person name="Chevignon G."/>
            <person name="Christen J.M."/>
            <person name="Clarke D.F."/>
            <person name="Dittmer N.T."/>
            <person name="Ferguson L.C.F."/>
            <person name="Garavelou S."/>
            <person name="Gordon K.H.J."/>
            <person name="Gunaratna R.T."/>
            <person name="Han Y."/>
            <person name="Hauser F."/>
            <person name="He Y."/>
            <person name="Heidel-Fischer H."/>
            <person name="Hirsh A."/>
            <person name="Hu Y."/>
            <person name="Jiang H."/>
            <person name="Kalra D."/>
            <person name="Klinner C."/>
            <person name="Konig C."/>
            <person name="Kovar C."/>
            <person name="Kroll A.R."/>
            <person name="Kuwar S.S."/>
            <person name="Lee S.L."/>
            <person name="Lehman R."/>
            <person name="Li K."/>
            <person name="Li Z."/>
            <person name="Liang H."/>
            <person name="Lovelace S."/>
            <person name="Lu Z."/>
            <person name="Mansfield J.H."/>
            <person name="McCulloch K.J."/>
            <person name="Mathew T."/>
            <person name="Morton B."/>
            <person name="Muzny D.M."/>
            <person name="Neunemann D."/>
            <person name="Ongeri F."/>
            <person name="Pauchet Y."/>
            <person name="Pu L.L."/>
            <person name="Pyrousis I."/>
            <person name="Rao X.J."/>
            <person name="Redding A."/>
            <person name="Roesel C."/>
            <person name="Sanchez-Gracia A."/>
            <person name="Schaack S."/>
            <person name="Shukla A."/>
            <person name="Tetreau G."/>
            <person name="Wang Y."/>
            <person name="Xiong G.H."/>
            <person name="Traut W."/>
            <person name="Walsh T.K."/>
            <person name="Worley K.C."/>
            <person name="Wu D."/>
            <person name="Wu W."/>
            <person name="Wu Y.Q."/>
            <person name="Zhang X."/>
            <person name="Zou Z."/>
            <person name="Zucker H."/>
            <person name="Briscoe A.D."/>
            <person name="Burmester T."/>
            <person name="Clem R.J."/>
            <person name="Feyereisen R."/>
            <person name="Grimmelikhuijzen C.J.P."/>
            <person name="Hamodrakas S.J."/>
            <person name="Hansson B.S."/>
            <person name="Huguet E."/>
            <person name="Jermiin L.S."/>
            <person name="Lan Q."/>
            <person name="Lehman H.K."/>
            <person name="Lorenzen M."/>
            <person name="Merzendorfer H."/>
            <person name="Michalopoulos I."/>
            <person name="Morton D.B."/>
            <person name="Muthukrishnan S."/>
            <person name="Oakeshott J.G."/>
            <person name="Palmer W."/>
            <person name="Park Y."/>
            <person name="Passarelli A.L."/>
            <person name="Rozas J."/>
            <person name="Schwartz L.M."/>
            <person name="Smith W."/>
            <person name="Southgate A."/>
            <person name="Vilcinskas A."/>
            <person name="Vogt R."/>
            <person name="Wang P."/>
            <person name="Werren J."/>
            <person name="Yu X.Q."/>
            <person name="Zhou J.J."/>
            <person name="Brown S.J."/>
            <person name="Scherer S.E."/>
            <person name="Richards S."/>
            <person name="Blissard G.W."/>
        </authorList>
    </citation>
    <scope>NUCLEOTIDE SEQUENCE</scope>
</reference>
<evidence type="ECO:0000313" key="1">
    <source>
        <dbReference type="EMBL" id="KAG6447222.1"/>
    </source>
</evidence>
<proteinExistence type="predicted"/>
<comment type="caution">
    <text evidence="1">The sequence shown here is derived from an EMBL/GenBank/DDBJ whole genome shotgun (WGS) entry which is preliminary data.</text>
</comment>
<dbReference type="AlphaFoldDB" id="A0A921YX25"/>
<evidence type="ECO:0000313" key="2">
    <source>
        <dbReference type="Proteomes" id="UP000791440"/>
    </source>
</evidence>
<reference evidence="1" key="2">
    <citation type="submission" date="2020-12" db="EMBL/GenBank/DDBJ databases">
        <authorList>
            <person name="Kanost M."/>
        </authorList>
    </citation>
    <scope>NUCLEOTIDE SEQUENCE</scope>
</reference>
<keyword evidence="2" id="KW-1185">Reference proteome</keyword>
<gene>
    <name evidence="1" type="ORF">O3G_MSEX004805</name>
</gene>